<dbReference type="GO" id="GO:0003998">
    <property type="term" value="F:acylphosphatase activity"/>
    <property type="evidence" value="ECO:0007669"/>
    <property type="project" value="UniProtKB-EC"/>
</dbReference>
<evidence type="ECO:0000256" key="1">
    <source>
        <dbReference type="ARBA" id="ARBA00005614"/>
    </source>
</evidence>
<comment type="similarity">
    <text evidence="1 7">Belongs to the acylphosphatase family.</text>
</comment>
<feature type="domain" description="Acylphosphatase-like" evidence="8">
    <location>
        <begin position="2"/>
        <end position="51"/>
    </location>
</feature>
<evidence type="ECO:0000313" key="9">
    <source>
        <dbReference type="EMBL" id="MCU9612360.1"/>
    </source>
</evidence>
<dbReference type="SUPFAM" id="SSF54975">
    <property type="entry name" value="Acylphosphatase/BLUF domain-like"/>
    <property type="match status" value="1"/>
</dbReference>
<evidence type="ECO:0000256" key="4">
    <source>
        <dbReference type="ARBA" id="ARBA00047645"/>
    </source>
</evidence>
<dbReference type="RefSeq" id="WP_263071492.1">
    <property type="nucleotide sequence ID" value="NZ_JAOUSF010000001.1"/>
</dbReference>
<dbReference type="PANTHER" id="PTHR47268:SF4">
    <property type="entry name" value="ACYLPHOSPHATASE"/>
    <property type="match status" value="1"/>
</dbReference>
<dbReference type="EMBL" id="JAOUSF010000001">
    <property type="protein sequence ID" value="MCU9612360.1"/>
    <property type="molecule type" value="Genomic_DNA"/>
</dbReference>
<dbReference type="AlphaFoldDB" id="A0AAE3IUL5"/>
<evidence type="ECO:0000256" key="5">
    <source>
        <dbReference type="PROSITE-ProRule" id="PRU00520"/>
    </source>
</evidence>
<dbReference type="InterPro" id="IPR001792">
    <property type="entry name" value="Acylphosphatase-like_dom"/>
</dbReference>
<proteinExistence type="inferred from homology"/>
<dbReference type="InterPro" id="IPR020456">
    <property type="entry name" value="Acylphosphatase"/>
</dbReference>
<evidence type="ECO:0000256" key="7">
    <source>
        <dbReference type="RuleBase" id="RU004168"/>
    </source>
</evidence>
<dbReference type="Proteomes" id="UP001209318">
    <property type="component" value="Unassembled WGS sequence"/>
</dbReference>
<reference evidence="9" key="1">
    <citation type="submission" date="2022-10" db="EMBL/GenBank/DDBJ databases">
        <title>Description of Fervidibacillus gen. nov. in the family Fervidibacillaceae fam. nov. with two species, Fervidibacillus albus sp. nov., and Fervidibacillus halotolerans sp. nov., isolated from tidal flat sediments.</title>
        <authorList>
            <person name="Kwon K.K."/>
            <person name="Yang S.-H."/>
        </authorList>
    </citation>
    <scope>NUCLEOTIDE SEQUENCE</scope>
    <source>
        <strain evidence="9">JCM 19140</strain>
    </source>
</reference>
<dbReference type="InterPro" id="IPR017968">
    <property type="entry name" value="Acylphosphatase_CS"/>
</dbReference>
<comment type="caution">
    <text evidence="9">The sequence shown here is derived from an EMBL/GenBank/DDBJ whole genome shotgun (WGS) entry which is preliminary data.</text>
</comment>
<keyword evidence="10" id="KW-1185">Reference proteome</keyword>
<evidence type="ECO:0000259" key="8">
    <source>
        <dbReference type="PROSITE" id="PS51160"/>
    </source>
</evidence>
<protein>
    <recommendedName>
        <fullName evidence="3 5">Acylphosphatase</fullName>
        <ecNumber evidence="2 5">3.6.1.7</ecNumber>
    </recommendedName>
</protein>
<dbReference type="PANTHER" id="PTHR47268">
    <property type="entry name" value="ACYLPHOSPHATASE"/>
    <property type="match status" value="1"/>
</dbReference>
<feature type="active site" evidence="5">
    <location>
        <position position="17"/>
    </location>
</feature>
<name>A0AAE3IUL5_9BACI</name>
<dbReference type="Gene3D" id="3.30.70.100">
    <property type="match status" value="1"/>
</dbReference>
<dbReference type="PROSITE" id="PS51160">
    <property type="entry name" value="ACYLPHOSPHATASE_3"/>
    <property type="match status" value="1"/>
</dbReference>
<accession>A0AAE3IUL5</accession>
<dbReference type="InterPro" id="IPR036046">
    <property type="entry name" value="Acylphosphatase-like_dom_sf"/>
</dbReference>
<dbReference type="Pfam" id="PF00708">
    <property type="entry name" value="Acylphosphatase"/>
    <property type="match status" value="1"/>
</dbReference>
<gene>
    <name evidence="9" type="ORF">OEV98_02135</name>
</gene>
<evidence type="ECO:0000256" key="3">
    <source>
        <dbReference type="ARBA" id="ARBA00015991"/>
    </source>
</evidence>
<organism evidence="9 10">
    <name type="scientific">Perspicuibacillus lycopersici</name>
    <dbReference type="NCBI Taxonomy" id="1325689"/>
    <lineage>
        <taxon>Bacteria</taxon>
        <taxon>Bacillati</taxon>
        <taxon>Bacillota</taxon>
        <taxon>Bacilli</taxon>
        <taxon>Bacillales</taxon>
        <taxon>Bacillaceae</taxon>
        <taxon>Perspicuibacillus</taxon>
    </lineage>
</organism>
<dbReference type="EC" id="3.6.1.7" evidence="2 5"/>
<dbReference type="PROSITE" id="PS00150">
    <property type="entry name" value="ACYLPHOSPHATASE_1"/>
    <property type="match status" value="1"/>
</dbReference>
<comment type="catalytic activity">
    <reaction evidence="4 5 6">
        <text>an acyl phosphate + H2O = a carboxylate + phosphate + H(+)</text>
        <dbReference type="Rhea" id="RHEA:14965"/>
        <dbReference type="ChEBI" id="CHEBI:15377"/>
        <dbReference type="ChEBI" id="CHEBI:15378"/>
        <dbReference type="ChEBI" id="CHEBI:29067"/>
        <dbReference type="ChEBI" id="CHEBI:43474"/>
        <dbReference type="ChEBI" id="CHEBI:59918"/>
        <dbReference type="EC" id="3.6.1.7"/>
    </reaction>
</comment>
<keyword evidence="5 6" id="KW-0378">Hydrolase</keyword>
<evidence type="ECO:0000313" key="10">
    <source>
        <dbReference type="Proteomes" id="UP001209318"/>
    </source>
</evidence>
<sequence>MLATIVVSGRVQGVGFRYTVYQLAKEYEIKGWVRNLENGMVEIDERGLNNN</sequence>
<evidence type="ECO:0000256" key="2">
    <source>
        <dbReference type="ARBA" id="ARBA00012150"/>
    </source>
</evidence>
<feature type="active site" evidence="5">
    <location>
        <position position="35"/>
    </location>
</feature>
<evidence type="ECO:0000256" key="6">
    <source>
        <dbReference type="RuleBase" id="RU000553"/>
    </source>
</evidence>
<dbReference type="PROSITE" id="PS00151">
    <property type="entry name" value="ACYLPHOSPHATASE_2"/>
    <property type="match status" value="1"/>
</dbReference>